<dbReference type="GO" id="GO:0006412">
    <property type="term" value="P:translation"/>
    <property type="evidence" value="ECO:0007669"/>
    <property type="project" value="InterPro"/>
</dbReference>
<dbReference type="SUPFAM" id="SSF54736">
    <property type="entry name" value="ClpS-like"/>
    <property type="match status" value="1"/>
</dbReference>
<evidence type="ECO:0000313" key="2">
    <source>
        <dbReference type="Proteomes" id="UP000190951"/>
    </source>
</evidence>
<organism evidence="1 2">
    <name type="scientific">Clostridium felsineum</name>
    <dbReference type="NCBI Taxonomy" id="36839"/>
    <lineage>
        <taxon>Bacteria</taxon>
        <taxon>Bacillati</taxon>
        <taxon>Bacillota</taxon>
        <taxon>Clostridia</taxon>
        <taxon>Eubacteriales</taxon>
        <taxon>Clostridiaceae</taxon>
        <taxon>Clostridium</taxon>
    </lineage>
</organism>
<name>A0A1S8M9U4_9CLOT</name>
<keyword evidence="2" id="KW-1185">Reference proteome</keyword>
<dbReference type="InterPro" id="IPR014719">
    <property type="entry name" value="Ribosomal_bL12_C/ClpS-like"/>
</dbReference>
<dbReference type="RefSeq" id="WP_077833663.1">
    <property type="nucleotide sequence ID" value="NZ_CP096983.1"/>
</dbReference>
<evidence type="ECO:0000313" key="1">
    <source>
        <dbReference type="EMBL" id="URZ11879.1"/>
    </source>
</evidence>
<dbReference type="GO" id="GO:0003735">
    <property type="term" value="F:structural constituent of ribosome"/>
    <property type="evidence" value="ECO:0007669"/>
    <property type="project" value="InterPro"/>
</dbReference>
<dbReference type="Pfam" id="PF00542">
    <property type="entry name" value="Ribosomal_L12"/>
    <property type="match status" value="1"/>
</dbReference>
<accession>A0A1S8M9U4</accession>
<dbReference type="STRING" id="84029.CROST_23890"/>
<gene>
    <name evidence="1" type="ORF">CROST_025960</name>
</gene>
<dbReference type="EMBL" id="CP096983">
    <property type="protein sequence ID" value="URZ11879.1"/>
    <property type="molecule type" value="Genomic_DNA"/>
</dbReference>
<reference evidence="1 2" key="1">
    <citation type="submission" date="2022-04" db="EMBL/GenBank/DDBJ databases">
        <title>Genome sequence of C. roseum typestrain.</title>
        <authorList>
            <person name="Poehlein A."/>
            <person name="Schoch T."/>
            <person name="Duerre P."/>
            <person name="Daniel R."/>
        </authorList>
    </citation>
    <scope>NUCLEOTIDE SEQUENCE [LARGE SCALE GENOMIC DNA]</scope>
    <source>
        <strain evidence="1 2">DSM 7320</strain>
    </source>
</reference>
<dbReference type="KEGG" id="crw:CROST_025960"/>
<protein>
    <submittedName>
        <fullName evidence="1">Uncharacterized protein</fullName>
    </submittedName>
</protein>
<dbReference type="AlphaFoldDB" id="A0A1S8M9U4"/>
<dbReference type="Gene3D" id="3.30.1390.10">
    <property type="match status" value="1"/>
</dbReference>
<dbReference type="InterPro" id="IPR013823">
    <property type="entry name" value="Ribosomal_bL12_C"/>
</dbReference>
<proteinExistence type="predicted"/>
<sequence>MEYIIIGVIIVVLMLAIFIRVNGIKTEIKDINVRLMRAEKSIRGENLDLENNVHNVNHKFEENISMDVDYEIRELLKNGNKIQAIKRYRTITNTGLKEAKDYIDSLDIYGN</sequence>
<dbReference type="Proteomes" id="UP000190951">
    <property type="component" value="Chromosome"/>
</dbReference>